<dbReference type="STRING" id="1155689.SAMN05444278_101312"/>
<sequence>MKTISILIAMTVAMLTSSIMAQDFSQFENKKGVTSVLVTKQMFKLMSKLDLQSQDEDMQDYIKLVENLEDIKIFISQNQTTKNSLKAEVDNYLANTKLDLLMKVNDDDNQVVFYVKPGKTDDLVNQLFMYVNNGDSNDSETVVMLINGLIDLNEISKLTSQLDVPGAESLENLKNKKNK</sequence>
<evidence type="ECO:0000313" key="2">
    <source>
        <dbReference type="EMBL" id="SHE35298.1"/>
    </source>
</evidence>
<accession>A0A1M4SSY7</accession>
<dbReference type="RefSeq" id="WP_073191065.1">
    <property type="nucleotide sequence ID" value="NZ_FQTW01000001.1"/>
</dbReference>
<name>A0A1M4SSY7_9FLAO</name>
<reference evidence="2 3" key="1">
    <citation type="submission" date="2016-11" db="EMBL/GenBank/DDBJ databases">
        <authorList>
            <person name="Jaros S."/>
            <person name="Januszkiewicz K."/>
            <person name="Wedrychowicz H."/>
        </authorList>
    </citation>
    <scope>NUCLEOTIDE SEQUENCE [LARGE SCALE GENOMIC DNA]</scope>
    <source>
        <strain evidence="2 3">DSM 25661</strain>
    </source>
</reference>
<protein>
    <recommendedName>
        <fullName evidence="4">DUF4252 domain-containing protein</fullName>
    </recommendedName>
</protein>
<keyword evidence="3" id="KW-1185">Reference proteome</keyword>
<evidence type="ECO:0008006" key="4">
    <source>
        <dbReference type="Google" id="ProtNLM"/>
    </source>
</evidence>
<feature type="signal peptide" evidence="1">
    <location>
        <begin position="1"/>
        <end position="21"/>
    </location>
</feature>
<dbReference type="InterPro" id="IPR025348">
    <property type="entry name" value="DUF4252"/>
</dbReference>
<keyword evidence="1" id="KW-0732">Signal</keyword>
<evidence type="ECO:0000256" key="1">
    <source>
        <dbReference type="SAM" id="SignalP"/>
    </source>
</evidence>
<dbReference type="Pfam" id="PF14060">
    <property type="entry name" value="DUF4252"/>
    <property type="match status" value="1"/>
</dbReference>
<dbReference type="OrthoDB" id="705638at2"/>
<dbReference type="Proteomes" id="UP000184462">
    <property type="component" value="Unassembled WGS sequence"/>
</dbReference>
<dbReference type="AlphaFoldDB" id="A0A1M4SSY7"/>
<dbReference type="EMBL" id="FQTW01000001">
    <property type="protein sequence ID" value="SHE35298.1"/>
    <property type="molecule type" value="Genomic_DNA"/>
</dbReference>
<feature type="chain" id="PRO_5012160385" description="DUF4252 domain-containing protein" evidence="1">
    <location>
        <begin position="22"/>
        <end position="179"/>
    </location>
</feature>
<organism evidence="2 3">
    <name type="scientific">Psychroflexus salarius</name>
    <dbReference type="NCBI Taxonomy" id="1155689"/>
    <lineage>
        <taxon>Bacteria</taxon>
        <taxon>Pseudomonadati</taxon>
        <taxon>Bacteroidota</taxon>
        <taxon>Flavobacteriia</taxon>
        <taxon>Flavobacteriales</taxon>
        <taxon>Flavobacteriaceae</taxon>
        <taxon>Psychroflexus</taxon>
    </lineage>
</organism>
<gene>
    <name evidence="2" type="ORF">SAMN05444278_101312</name>
</gene>
<evidence type="ECO:0000313" key="3">
    <source>
        <dbReference type="Proteomes" id="UP000184462"/>
    </source>
</evidence>
<proteinExistence type="predicted"/>